<gene>
    <name evidence="1" type="ORF">ACFS5N_00565</name>
</gene>
<evidence type="ECO:0000313" key="2">
    <source>
        <dbReference type="Proteomes" id="UP001597557"/>
    </source>
</evidence>
<dbReference type="EMBL" id="JBHUPD010000001">
    <property type="protein sequence ID" value="MFD2870935.1"/>
    <property type="molecule type" value="Genomic_DNA"/>
</dbReference>
<dbReference type="RefSeq" id="WP_377181114.1">
    <property type="nucleotide sequence ID" value="NZ_JBHUPD010000001.1"/>
</dbReference>
<keyword evidence="2" id="KW-1185">Reference proteome</keyword>
<evidence type="ECO:0008006" key="3">
    <source>
        <dbReference type="Google" id="ProtNLM"/>
    </source>
</evidence>
<proteinExistence type="predicted"/>
<accession>A0ABW5Y7B7</accession>
<protein>
    <recommendedName>
        <fullName evidence="3">Fasciclin domain-containing protein</fullName>
    </recommendedName>
</protein>
<organism evidence="1 2">
    <name type="scientific">Mucilaginibacter ximonensis</name>
    <dbReference type="NCBI Taxonomy" id="538021"/>
    <lineage>
        <taxon>Bacteria</taxon>
        <taxon>Pseudomonadati</taxon>
        <taxon>Bacteroidota</taxon>
        <taxon>Sphingobacteriia</taxon>
        <taxon>Sphingobacteriales</taxon>
        <taxon>Sphingobacteriaceae</taxon>
        <taxon>Mucilaginibacter</taxon>
    </lineage>
</organism>
<dbReference type="SUPFAM" id="SSF82153">
    <property type="entry name" value="FAS1 domain"/>
    <property type="match status" value="1"/>
</dbReference>
<name>A0ABW5Y7B7_9SPHI</name>
<dbReference type="PROSITE" id="PS51257">
    <property type="entry name" value="PROKAR_LIPOPROTEIN"/>
    <property type="match status" value="1"/>
</dbReference>
<reference evidence="2" key="1">
    <citation type="journal article" date="2019" name="Int. J. Syst. Evol. Microbiol.">
        <title>The Global Catalogue of Microorganisms (GCM) 10K type strain sequencing project: providing services to taxonomists for standard genome sequencing and annotation.</title>
        <authorList>
            <consortium name="The Broad Institute Genomics Platform"/>
            <consortium name="The Broad Institute Genome Sequencing Center for Infectious Disease"/>
            <person name="Wu L."/>
            <person name="Ma J."/>
        </authorList>
    </citation>
    <scope>NUCLEOTIDE SEQUENCE [LARGE SCALE GENOMIC DNA]</scope>
    <source>
        <strain evidence="2">KCTC 22437</strain>
    </source>
</reference>
<dbReference type="Proteomes" id="UP001597557">
    <property type="component" value="Unassembled WGS sequence"/>
</dbReference>
<sequence length="432" mass="47770">MKNELLPMKLLAAIFVAATLFTLGCKPEKGMYNASPVISTTNLTTYDYLKSKPGVYDSLLMLVNTFKGMKTILTDSAVTLFAPSNNSFQLAVTNLNDLRASRGQSPIYLSQLAAGATGLTDAKSIASAKLDSAALDTLVSMYIIRNLYVADDFSVGDGLTVNSVRGGYPMHGQRVFADAEGFSNGGVETIQFADTKRSLFVAKWALTTTSSVNIKTKNGIVHLLTSDHTFGFDEYTARMTYVPPPPVAWNLKTDLLFPYWPPASNYYDGQVSAGEVFSKVLDGSVLTKFISNVDAGNNYYPSLYWFPRNADGSTRAAVCNSYTLTTANDSKLYQDRDPRAFKIEATLDPAPWQLRATPLFNDIYQPNPNAVWVQLDVRQDQDWTTNYQERTFDFVNNVAYTGYRLVILQVGTGSSSQTLFQISEWTMNLRSN</sequence>
<dbReference type="Gene3D" id="2.30.180.10">
    <property type="entry name" value="FAS1 domain"/>
    <property type="match status" value="1"/>
</dbReference>
<comment type="caution">
    <text evidence="1">The sequence shown here is derived from an EMBL/GenBank/DDBJ whole genome shotgun (WGS) entry which is preliminary data.</text>
</comment>
<dbReference type="InterPro" id="IPR036378">
    <property type="entry name" value="FAS1_dom_sf"/>
</dbReference>
<evidence type="ECO:0000313" key="1">
    <source>
        <dbReference type="EMBL" id="MFD2870935.1"/>
    </source>
</evidence>